<dbReference type="PANTHER" id="PTHR46558">
    <property type="entry name" value="TRACRIPTIONAL REGULATORY PROTEIN-RELATED-RELATED"/>
    <property type="match status" value="1"/>
</dbReference>
<evidence type="ECO:0000313" key="4">
    <source>
        <dbReference type="Proteomes" id="UP000008845"/>
    </source>
</evidence>
<dbReference type="Pfam" id="PF01381">
    <property type="entry name" value="HTH_3"/>
    <property type="match status" value="1"/>
</dbReference>
<proteinExistence type="predicted"/>
<dbReference type="PANTHER" id="PTHR46558:SF11">
    <property type="entry name" value="HTH-TYPE TRANSCRIPTIONAL REGULATOR XRE"/>
    <property type="match status" value="1"/>
</dbReference>
<gene>
    <name evidence="3" type="ORF">SSUD12_0493</name>
</gene>
<organism evidence="3 4">
    <name type="scientific">Streptococcus suis D12</name>
    <dbReference type="NCBI Taxonomy" id="1004952"/>
    <lineage>
        <taxon>Bacteria</taxon>
        <taxon>Bacillati</taxon>
        <taxon>Bacillota</taxon>
        <taxon>Bacilli</taxon>
        <taxon>Lactobacillales</taxon>
        <taxon>Streptococcaceae</taxon>
        <taxon>Streptococcus</taxon>
    </lineage>
</organism>
<dbReference type="KEGG" id="ssk:SSUD12_0493"/>
<feature type="domain" description="HTH cro/C1-type" evidence="2">
    <location>
        <begin position="92"/>
        <end position="146"/>
    </location>
</feature>
<dbReference type="AlphaFoldDB" id="G7SFA8"/>
<evidence type="ECO:0000313" key="3">
    <source>
        <dbReference type="EMBL" id="AER18816.1"/>
    </source>
</evidence>
<keyword evidence="1" id="KW-0238">DNA-binding</keyword>
<accession>G7SFA8</accession>
<dbReference type="HOGENOM" id="CLU_1151308_0_0_9"/>
<sequence>MSSTIKNRLKALRNAKGLTQDELVLKLNSQINSGEKPISKMTVSNWENNKHAIKQDKAKLLADFFGVSVPYLLGYEIQSNQRAFLAFEPGLLKSLRLKNGCSLSDISEITNIPIKDLEELENDQLAYSDLELHQLTNFFNVKVDEILGYVPHHTFSIPINISSNMYKDVENITDTETLNSLISDTLLANKLLDNLKDKLLSSEIINSQEYNNEIEKVMAWLIDFNNALGIQKLKLITKNNK</sequence>
<dbReference type="Proteomes" id="UP000008845">
    <property type="component" value="Chromosome"/>
</dbReference>
<dbReference type="PROSITE" id="PS50943">
    <property type="entry name" value="HTH_CROC1"/>
    <property type="match status" value="2"/>
</dbReference>
<dbReference type="SMART" id="SM00530">
    <property type="entry name" value="HTH_XRE"/>
    <property type="match status" value="2"/>
</dbReference>
<dbReference type="Gene3D" id="1.10.260.40">
    <property type="entry name" value="lambda repressor-like DNA-binding domains"/>
    <property type="match status" value="2"/>
</dbReference>
<dbReference type="SUPFAM" id="SSF47413">
    <property type="entry name" value="lambda repressor-like DNA-binding domains"/>
    <property type="match status" value="2"/>
</dbReference>
<dbReference type="RefSeq" id="WP_014637590.1">
    <property type="nucleotide sequence ID" value="NC_017621.1"/>
</dbReference>
<dbReference type="InterPro" id="IPR010982">
    <property type="entry name" value="Lambda_DNA-bd_dom_sf"/>
</dbReference>
<dbReference type="EMBL" id="CP002644">
    <property type="protein sequence ID" value="AER18816.1"/>
    <property type="molecule type" value="Genomic_DNA"/>
</dbReference>
<evidence type="ECO:0000259" key="2">
    <source>
        <dbReference type="PROSITE" id="PS50943"/>
    </source>
</evidence>
<dbReference type="PATRIC" id="fig|1004952.3.peg.476"/>
<name>G7SFA8_STRSU</name>
<evidence type="ECO:0000256" key="1">
    <source>
        <dbReference type="ARBA" id="ARBA00023125"/>
    </source>
</evidence>
<protein>
    <submittedName>
        <fullName evidence="3">Transcriptional regulator, Cro/CI family</fullName>
    </submittedName>
</protein>
<dbReference type="CDD" id="cd00093">
    <property type="entry name" value="HTH_XRE"/>
    <property type="match status" value="2"/>
</dbReference>
<dbReference type="InterPro" id="IPR001387">
    <property type="entry name" value="Cro/C1-type_HTH"/>
</dbReference>
<reference evidence="3 4" key="1">
    <citation type="journal article" date="2011" name="BMC Genomics">
        <title>Comparative Genomic Analysis of Streptococcus suis reveals significant genomic diversity among different serotypes.</title>
        <authorList>
            <person name="Zhang A."/>
            <person name="Yang M."/>
            <person name="Hu P."/>
            <person name="Wu J."/>
            <person name="Chen B."/>
            <person name="Hua Y."/>
            <person name="Yu J."/>
            <person name="Chen H."/>
            <person name="Xiao J."/>
            <person name="Jin M."/>
        </authorList>
    </citation>
    <scope>NUCLEOTIDE SEQUENCE [LARGE SCALE GENOMIC DNA]</scope>
    <source>
        <strain evidence="3">D12</strain>
    </source>
</reference>
<dbReference type="GO" id="GO:0003677">
    <property type="term" value="F:DNA binding"/>
    <property type="evidence" value="ECO:0007669"/>
    <property type="project" value="UniProtKB-KW"/>
</dbReference>
<feature type="domain" description="HTH cro/C1-type" evidence="2">
    <location>
        <begin position="9"/>
        <end position="72"/>
    </location>
</feature>